<dbReference type="PANTHER" id="PTHR11699">
    <property type="entry name" value="ALDEHYDE DEHYDROGENASE-RELATED"/>
    <property type="match status" value="1"/>
</dbReference>
<dbReference type="SUPFAM" id="SSF53720">
    <property type="entry name" value="ALDH-like"/>
    <property type="match status" value="1"/>
</dbReference>
<evidence type="ECO:0000313" key="6">
    <source>
        <dbReference type="Proteomes" id="UP000827138"/>
    </source>
</evidence>
<organism evidence="5 6">
    <name type="scientific">Streptomyces akebiae</name>
    <dbReference type="NCBI Taxonomy" id="2865673"/>
    <lineage>
        <taxon>Bacteria</taxon>
        <taxon>Bacillati</taxon>
        <taxon>Actinomycetota</taxon>
        <taxon>Actinomycetes</taxon>
        <taxon>Kitasatosporales</taxon>
        <taxon>Streptomycetaceae</taxon>
        <taxon>Streptomyces</taxon>
    </lineage>
</organism>
<sequence>MTPDTMLIDGEWRQASDRGTFESVNPVTGLAWATCPRATKQDVDDAVAAARRAFEDGPWSASTPLERARLLRRLGDLVAEHSEELARLQVQENGKLWREVADQAKAQANACYFFAGLAEHPIGHTLAVSNPHMQAFTLREPVGVVAAITPWNSPIAQLIAKLAPALAAGCTVVAKPSEITPISTLYLARLIEKAGFPPGVVNVVTGSGEAGRHLVEHPHVDHISFTGSTAVGKQIAATAGSRMARVSLELGGKSPNIVFPDADLPNAVNGVMAGIFAATGQTCMAGSRVLVHHDIYDEFADALARRASEIKIGDPMDPASEMGTVACRSQYDKVLGYVDIAVREGARLVTGGKRPDAPSLSRGLFVEPTVFTEVTNGMRIAREEVFGPVAALIRFRDEDEAVKIANDTSYGLAAGVWTNDVSRAHRLIRRLRAGTVWINNYRKVNYVAPFGGFKESGVGRENGVDAIHEYTEVKTAWITTGGTIKDPFNPRA</sequence>
<feature type="active site" evidence="2">
    <location>
        <position position="249"/>
    </location>
</feature>
<evidence type="ECO:0000313" key="5">
    <source>
        <dbReference type="EMBL" id="QYX82851.1"/>
    </source>
</evidence>
<proteinExistence type="inferred from homology"/>
<evidence type="ECO:0000256" key="2">
    <source>
        <dbReference type="PROSITE-ProRule" id="PRU10007"/>
    </source>
</evidence>
<comment type="similarity">
    <text evidence="3">Belongs to the aldehyde dehydrogenase family.</text>
</comment>
<dbReference type="CDD" id="cd07114">
    <property type="entry name" value="ALDH_DhaS"/>
    <property type="match status" value="1"/>
</dbReference>
<dbReference type="PROSITE" id="PS00070">
    <property type="entry name" value="ALDEHYDE_DEHYDR_CYS"/>
    <property type="match status" value="1"/>
</dbReference>
<name>A0ABX8Y682_9ACTN</name>
<dbReference type="Proteomes" id="UP000827138">
    <property type="component" value="Chromosome"/>
</dbReference>
<dbReference type="PROSITE" id="PS00687">
    <property type="entry name" value="ALDEHYDE_DEHYDR_GLU"/>
    <property type="match status" value="1"/>
</dbReference>
<accession>A0ABX8Y682</accession>
<feature type="domain" description="Aldehyde dehydrogenase" evidence="4">
    <location>
        <begin position="12"/>
        <end position="475"/>
    </location>
</feature>
<gene>
    <name evidence="5" type="ORF">K1J60_08755</name>
</gene>
<dbReference type="Gene3D" id="3.40.309.10">
    <property type="entry name" value="Aldehyde Dehydrogenase, Chain A, domain 2"/>
    <property type="match status" value="1"/>
</dbReference>
<dbReference type="InterPro" id="IPR016161">
    <property type="entry name" value="Ald_DH/histidinol_DH"/>
</dbReference>
<dbReference type="InterPro" id="IPR029510">
    <property type="entry name" value="Ald_DH_CS_GLU"/>
</dbReference>
<protein>
    <submittedName>
        <fullName evidence="5">Aldehyde dehydrogenase</fullName>
    </submittedName>
</protein>
<evidence type="ECO:0000256" key="3">
    <source>
        <dbReference type="RuleBase" id="RU003345"/>
    </source>
</evidence>
<keyword evidence="1 3" id="KW-0560">Oxidoreductase</keyword>
<dbReference type="EMBL" id="CP080647">
    <property type="protein sequence ID" value="QYX82851.1"/>
    <property type="molecule type" value="Genomic_DNA"/>
</dbReference>
<keyword evidence="6" id="KW-1185">Reference proteome</keyword>
<reference evidence="5 6" key="1">
    <citation type="submission" date="2021-08" db="EMBL/GenBank/DDBJ databases">
        <authorList>
            <person name="Ping M."/>
        </authorList>
    </citation>
    <scope>NUCLEOTIDE SEQUENCE [LARGE SCALE GENOMIC DNA]</scope>
    <source>
        <strain evidence="5 6">MG28</strain>
    </source>
</reference>
<dbReference type="Gene3D" id="3.40.605.10">
    <property type="entry name" value="Aldehyde Dehydrogenase, Chain A, domain 1"/>
    <property type="match status" value="1"/>
</dbReference>
<evidence type="ECO:0000259" key="4">
    <source>
        <dbReference type="Pfam" id="PF00171"/>
    </source>
</evidence>
<dbReference type="InterPro" id="IPR016160">
    <property type="entry name" value="Ald_DH_CS_CYS"/>
</dbReference>
<dbReference type="InterPro" id="IPR016162">
    <property type="entry name" value="Ald_DH_N"/>
</dbReference>
<evidence type="ECO:0000256" key="1">
    <source>
        <dbReference type="ARBA" id="ARBA00023002"/>
    </source>
</evidence>
<dbReference type="InterPro" id="IPR015590">
    <property type="entry name" value="Aldehyde_DH_dom"/>
</dbReference>
<dbReference type="Pfam" id="PF00171">
    <property type="entry name" value="Aldedh"/>
    <property type="match status" value="1"/>
</dbReference>
<dbReference type="InterPro" id="IPR016163">
    <property type="entry name" value="Ald_DH_C"/>
</dbReference>